<dbReference type="GO" id="GO:0008289">
    <property type="term" value="F:lipid binding"/>
    <property type="evidence" value="ECO:0007669"/>
    <property type="project" value="UniProtKB-KW"/>
</dbReference>
<protein>
    <recommendedName>
        <fullName evidence="4">DegV family protein</fullName>
    </recommendedName>
</protein>
<dbReference type="OrthoDB" id="9780660at2"/>
<proteinExistence type="predicted"/>
<dbReference type="RefSeq" id="WP_062421382.1">
    <property type="nucleotide sequence ID" value="NZ_BBYA01000008.1"/>
</dbReference>
<name>A0A0P6X055_9CHLR</name>
<dbReference type="InterPro" id="IPR043168">
    <property type="entry name" value="DegV_C"/>
</dbReference>
<reference evidence="2 3" key="1">
    <citation type="submission" date="2015-07" db="EMBL/GenBank/DDBJ databases">
        <title>Genome sequence of Leptolinea tardivitalis DSM 16556.</title>
        <authorList>
            <person name="Hemp J."/>
            <person name="Ward L.M."/>
            <person name="Pace L.A."/>
            <person name="Fischer W.W."/>
        </authorList>
    </citation>
    <scope>NUCLEOTIDE SEQUENCE [LARGE SCALE GENOMIC DNA]</scope>
    <source>
        <strain evidence="2 3">YMTK-2</strain>
    </source>
</reference>
<dbReference type="AlphaFoldDB" id="A0A0P6X055"/>
<evidence type="ECO:0000256" key="1">
    <source>
        <dbReference type="ARBA" id="ARBA00023121"/>
    </source>
</evidence>
<evidence type="ECO:0000313" key="2">
    <source>
        <dbReference type="EMBL" id="KPL72571.1"/>
    </source>
</evidence>
<dbReference type="PANTHER" id="PTHR33434">
    <property type="entry name" value="DEGV DOMAIN-CONTAINING PROTEIN DR_1986-RELATED"/>
    <property type="match status" value="1"/>
</dbReference>
<dbReference type="STRING" id="229920.ADM99_05495"/>
<dbReference type="Gene3D" id="3.40.50.10170">
    <property type="match status" value="1"/>
</dbReference>
<dbReference type="Proteomes" id="UP000050430">
    <property type="component" value="Unassembled WGS sequence"/>
</dbReference>
<dbReference type="SUPFAM" id="SSF82549">
    <property type="entry name" value="DAK1/DegV-like"/>
    <property type="match status" value="1"/>
</dbReference>
<keyword evidence="1" id="KW-0446">Lipid-binding</keyword>
<dbReference type="PROSITE" id="PS51482">
    <property type="entry name" value="DEGV"/>
    <property type="match status" value="1"/>
</dbReference>
<gene>
    <name evidence="2" type="ORF">ADM99_05495</name>
</gene>
<sequence>MVQIIADTLSSIPVSTAKDLGIPFLPQIVIFGNESYRDDSEMDSALFLKKLRSSSQLPKTAAPPPELYNPYYQKIKEEGNSAIVIAPSASLSGTVRSAEVAALEFPGVDIRVLDTKTIAGGLGELVLIANQYAKDGMDTDTIFTKVTNLASRSRTYFLVDTLEYLYKGGRIGGAQALFGSILQVKPILTLVNGRTEPAESQRTKKRALARLIEIVMEDCPHSGDAHLCLSHEAADPADIAYLTDHFKSDLGFENIPIYGLPPAILTHAGPGAIAVSYIRDSK</sequence>
<comment type="caution">
    <text evidence="2">The sequence shown here is derived from an EMBL/GenBank/DDBJ whole genome shotgun (WGS) entry which is preliminary data.</text>
</comment>
<dbReference type="Pfam" id="PF02645">
    <property type="entry name" value="DegV"/>
    <property type="match status" value="1"/>
</dbReference>
<dbReference type="Gene3D" id="3.30.1180.10">
    <property type="match status" value="1"/>
</dbReference>
<dbReference type="InterPro" id="IPR050270">
    <property type="entry name" value="DegV_domain_contain"/>
</dbReference>
<dbReference type="InterPro" id="IPR003797">
    <property type="entry name" value="DegV"/>
</dbReference>
<dbReference type="PANTHER" id="PTHR33434:SF2">
    <property type="entry name" value="FATTY ACID-BINDING PROTEIN TM_1468"/>
    <property type="match status" value="1"/>
</dbReference>
<evidence type="ECO:0008006" key="4">
    <source>
        <dbReference type="Google" id="ProtNLM"/>
    </source>
</evidence>
<evidence type="ECO:0000313" key="3">
    <source>
        <dbReference type="Proteomes" id="UP000050430"/>
    </source>
</evidence>
<accession>A0A0P6X055</accession>
<organism evidence="2 3">
    <name type="scientific">Leptolinea tardivitalis</name>
    <dbReference type="NCBI Taxonomy" id="229920"/>
    <lineage>
        <taxon>Bacteria</taxon>
        <taxon>Bacillati</taxon>
        <taxon>Chloroflexota</taxon>
        <taxon>Anaerolineae</taxon>
        <taxon>Anaerolineales</taxon>
        <taxon>Anaerolineaceae</taxon>
        <taxon>Leptolinea</taxon>
    </lineage>
</organism>
<keyword evidence="3" id="KW-1185">Reference proteome</keyword>
<dbReference type="EMBL" id="LGCK01000007">
    <property type="protein sequence ID" value="KPL72571.1"/>
    <property type="molecule type" value="Genomic_DNA"/>
</dbReference>
<dbReference type="NCBIfam" id="TIGR00762">
    <property type="entry name" value="DegV"/>
    <property type="match status" value="1"/>
</dbReference>